<reference evidence="1 2" key="1">
    <citation type="submission" date="2014-08" db="EMBL/GenBank/DDBJ databases">
        <authorList>
            <person name="Moulin Lionel"/>
        </authorList>
    </citation>
    <scope>NUCLEOTIDE SEQUENCE [LARGE SCALE GENOMIC DNA]</scope>
</reference>
<proteinExistence type="predicted"/>
<dbReference type="AlphaFoldDB" id="A0A090DKR7"/>
<name>A0A090DKR7_MESPL</name>
<dbReference type="Proteomes" id="UP000046373">
    <property type="component" value="Unassembled WGS sequence"/>
</dbReference>
<gene>
    <name evidence="1" type="ORF">MPLDJ20_100091</name>
</gene>
<evidence type="ECO:0000313" key="2">
    <source>
        <dbReference type="Proteomes" id="UP000046373"/>
    </source>
</evidence>
<protein>
    <submittedName>
        <fullName evidence="1">Uncharacterized protein</fullName>
    </submittedName>
</protein>
<evidence type="ECO:0000313" key="1">
    <source>
        <dbReference type="EMBL" id="CDX14533.1"/>
    </source>
</evidence>
<sequence>MPGNQRDRDSADRANRGSLSLWDFADPDEAAKAALDVYGPDATTAAAHCALTAHFDGRDRDYRFWFAVFSELKRGSPVNHSPRGH</sequence>
<accession>A0A090DKR7</accession>
<dbReference type="EMBL" id="CCNB01000002">
    <property type="protein sequence ID" value="CDX14533.1"/>
    <property type="molecule type" value="Genomic_DNA"/>
</dbReference>
<organism evidence="1 2">
    <name type="scientific">Mesorhizobium plurifarium</name>
    <dbReference type="NCBI Taxonomy" id="69974"/>
    <lineage>
        <taxon>Bacteria</taxon>
        <taxon>Pseudomonadati</taxon>
        <taxon>Pseudomonadota</taxon>
        <taxon>Alphaproteobacteria</taxon>
        <taxon>Hyphomicrobiales</taxon>
        <taxon>Phyllobacteriaceae</taxon>
        <taxon>Mesorhizobium</taxon>
    </lineage>
</organism>